<feature type="transmembrane region" description="Helical" evidence="1">
    <location>
        <begin position="31"/>
        <end position="47"/>
    </location>
</feature>
<dbReference type="AlphaFoldDB" id="A0A4R1MXH7"/>
<evidence type="ECO:0000313" key="2">
    <source>
        <dbReference type="EMBL" id="TCK97805.1"/>
    </source>
</evidence>
<keyword evidence="1" id="KW-0472">Membrane</keyword>
<organism evidence="2 3">
    <name type="scientific">Natranaerovirga hydrolytica</name>
    <dbReference type="NCBI Taxonomy" id="680378"/>
    <lineage>
        <taxon>Bacteria</taxon>
        <taxon>Bacillati</taxon>
        <taxon>Bacillota</taxon>
        <taxon>Clostridia</taxon>
        <taxon>Lachnospirales</taxon>
        <taxon>Natranaerovirgaceae</taxon>
        <taxon>Natranaerovirga</taxon>
    </lineage>
</organism>
<dbReference type="Proteomes" id="UP000294545">
    <property type="component" value="Unassembled WGS sequence"/>
</dbReference>
<feature type="transmembrane region" description="Helical" evidence="1">
    <location>
        <begin position="79"/>
        <end position="97"/>
    </location>
</feature>
<dbReference type="RefSeq" id="WP_132279195.1">
    <property type="nucleotide sequence ID" value="NZ_SMGQ01000011.1"/>
</dbReference>
<feature type="transmembrane region" description="Helical" evidence="1">
    <location>
        <begin position="181"/>
        <end position="202"/>
    </location>
</feature>
<feature type="transmembrane region" description="Helical" evidence="1">
    <location>
        <begin position="104"/>
        <end position="124"/>
    </location>
</feature>
<proteinExistence type="predicted"/>
<accession>A0A4R1MXH7</accession>
<gene>
    <name evidence="2" type="ORF">EDC19_0207</name>
</gene>
<feature type="transmembrane region" description="Helical" evidence="1">
    <location>
        <begin position="156"/>
        <end position="175"/>
    </location>
</feature>
<evidence type="ECO:0000313" key="3">
    <source>
        <dbReference type="Proteomes" id="UP000294545"/>
    </source>
</evidence>
<comment type="caution">
    <text evidence="2">The sequence shown here is derived from an EMBL/GenBank/DDBJ whole genome shotgun (WGS) entry which is preliminary data.</text>
</comment>
<name>A0A4R1MXH7_9FIRM</name>
<feature type="transmembrane region" description="Helical" evidence="1">
    <location>
        <begin position="7"/>
        <end position="25"/>
    </location>
</feature>
<sequence>MKGSKILFGSVFILLGVYIILNNIIEINLGRGILPIILSIILFGIYFKTKEKWLSTLGAFFLALGILQVIPNIPIIGNYLEDSILYLIIGILFLYYYHSRKKSVNLILGAILLWIGVGRVVASIPNLDEISWGISLVSLGLAFVTIYFVRLRQWTLIPAGVLIVLGVLDIINYYYDFRHGDMNITTVLLALLLIFFGISMIFDKNKSVNDENDAYEDEVVMDVEEEKENQ</sequence>
<protein>
    <submittedName>
        <fullName evidence="2">Uncharacterized protein</fullName>
    </submittedName>
</protein>
<keyword evidence="1" id="KW-0812">Transmembrane</keyword>
<keyword evidence="3" id="KW-1185">Reference proteome</keyword>
<reference evidence="2 3" key="1">
    <citation type="submission" date="2019-03" db="EMBL/GenBank/DDBJ databases">
        <title>Genomic Encyclopedia of Type Strains, Phase IV (KMG-IV): sequencing the most valuable type-strain genomes for metagenomic binning, comparative biology and taxonomic classification.</title>
        <authorList>
            <person name="Goeker M."/>
        </authorList>
    </citation>
    <scope>NUCLEOTIDE SEQUENCE [LARGE SCALE GENOMIC DNA]</scope>
    <source>
        <strain evidence="2 3">DSM 24176</strain>
    </source>
</reference>
<dbReference type="OrthoDB" id="9856187at2"/>
<keyword evidence="1" id="KW-1133">Transmembrane helix</keyword>
<feature type="transmembrane region" description="Helical" evidence="1">
    <location>
        <begin position="130"/>
        <end position="149"/>
    </location>
</feature>
<dbReference type="EMBL" id="SMGQ01000011">
    <property type="protein sequence ID" value="TCK97805.1"/>
    <property type="molecule type" value="Genomic_DNA"/>
</dbReference>
<feature type="transmembrane region" description="Helical" evidence="1">
    <location>
        <begin position="54"/>
        <end position="73"/>
    </location>
</feature>
<evidence type="ECO:0000256" key="1">
    <source>
        <dbReference type="SAM" id="Phobius"/>
    </source>
</evidence>